<comment type="caution">
    <text evidence="1">The sequence shown here is derived from an EMBL/GenBank/DDBJ whole genome shotgun (WGS) entry which is preliminary data.</text>
</comment>
<organism evidence="1 2">
    <name type="scientific">Lepagella muris</name>
    <dbReference type="NCBI Taxonomy" id="3032870"/>
    <lineage>
        <taxon>Bacteria</taxon>
        <taxon>Pseudomonadati</taxon>
        <taxon>Bacteroidota</taxon>
        <taxon>Bacteroidia</taxon>
        <taxon>Bacteroidales</taxon>
        <taxon>Muribaculaceae</taxon>
        <taxon>Lepagella</taxon>
    </lineage>
</organism>
<sequence>MKFSNLITIILFTAGCCSFESAAQSLLDSKPHAEIHKQLLANAKSSKLDKSVIKDFIKNDIEKREDSNIKNTSESTETITLINDLLKEANTHIGKRYRSGAKGPNAFDCSGFSSYVFRQFGYNLGASSRDQYNQGSVVEKQDLKKGDLVFFTGRNSRHGRVGHVGIVVSVDSEKGSFKFIHASTSQGIRIDTNDAYYGRRYLGARRIINNNETL</sequence>
<gene>
    <name evidence="1" type="ORF">E5331_19415</name>
</gene>
<protein>
    <submittedName>
        <fullName evidence="1">NlpC/P60 family protein</fullName>
    </submittedName>
</protein>
<evidence type="ECO:0000313" key="1">
    <source>
        <dbReference type="EMBL" id="TGY75837.1"/>
    </source>
</evidence>
<reference evidence="1" key="1">
    <citation type="submission" date="2019-04" db="EMBL/GenBank/DDBJ databases">
        <title>Microbes associate with the intestines of laboratory mice.</title>
        <authorList>
            <person name="Navarre W."/>
            <person name="Wong E."/>
            <person name="Huang K."/>
            <person name="Tropini C."/>
            <person name="Ng K."/>
            <person name="Yu B."/>
        </authorList>
    </citation>
    <scope>NUCLEOTIDE SEQUENCE</scope>
    <source>
        <strain evidence="1">NM04_E33</strain>
    </source>
</reference>
<dbReference type="Proteomes" id="UP000306319">
    <property type="component" value="Unassembled WGS sequence"/>
</dbReference>
<dbReference type="EMBL" id="SRYB01000050">
    <property type="protein sequence ID" value="TGY75837.1"/>
    <property type="molecule type" value="Genomic_DNA"/>
</dbReference>
<proteinExistence type="predicted"/>
<accession>A0AC61RCV8</accession>
<keyword evidence="2" id="KW-1185">Reference proteome</keyword>
<name>A0AC61RCV8_9BACT</name>
<evidence type="ECO:0000313" key="2">
    <source>
        <dbReference type="Proteomes" id="UP000306319"/>
    </source>
</evidence>